<reference evidence="3 4" key="1">
    <citation type="submission" date="2017-06" db="EMBL/GenBank/DDBJ databases">
        <authorList>
            <person name="Kim H.J."/>
            <person name="Triplett B.A."/>
        </authorList>
    </citation>
    <scope>NUCLEOTIDE SEQUENCE [LARGE SCALE GENOMIC DNA]</scope>
    <source>
        <strain evidence="3 4">CGMCC 4.5593</strain>
    </source>
</reference>
<evidence type="ECO:0000256" key="2">
    <source>
        <dbReference type="SAM" id="Phobius"/>
    </source>
</evidence>
<evidence type="ECO:0000313" key="4">
    <source>
        <dbReference type="Proteomes" id="UP000198362"/>
    </source>
</evidence>
<dbReference type="RefSeq" id="WP_089254978.1">
    <property type="nucleotide sequence ID" value="NZ_FZPH01000021.1"/>
</dbReference>
<feature type="region of interest" description="Disordered" evidence="1">
    <location>
        <begin position="1"/>
        <end position="42"/>
    </location>
</feature>
<name>A0A239PDY7_9ACTN</name>
<feature type="transmembrane region" description="Helical" evidence="2">
    <location>
        <begin position="48"/>
        <end position="68"/>
    </location>
</feature>
<accession>A0A239PDY7</accession>
<feature type="region of interest" description="Disordered" evidence="1">
    <location>
        <begin position="73"/>
        <end position="121"/>
    </location>
</feature>
<keyword evidence="2" id="KW-0812">Transmembrane</keyword>
<keyword evidence="2" id="KW-1133">Transmembrane helix</keyword>
<organism evidence="3 4">
    <name type="scientific">Asanoa hainanensis</name>
    <dbReference type="NCBI Taxonomy" id="560556"/>
    <lineage>
        <taxon>Bacteria</taxon>
        <taxon>Bacillati</taxon>
        <taxon>Actinomycetota</taxon>
        <taxon>Actinomycetes</taxon>
        <taxon>Micromonosporales</taxon>
        <taxon>Micromonosporaceae</taxon>
        <taxon>Asanoa</taxon>
    </lineage>
</organism>
<sequence length="345" mass="36214">MNRADPDLIAVRDLPPGTVEPTDESVSRTWHTMTRRQAPPARSRFRRLVPAAAALVVAGLATTGVVALQGGGSDPGVSVGSAPSSPPNPKGGEVSHGPKGGGGKNPSPAVGTPLPLGASKPINAKQSLDRLAAKAATSKTETVRPDQVIYTRMYGVSSTDNIGDAAPPVLGADETELWFAPEGMTAVANIRNGVDRGGSTDPSTPVDKPSIWQPTPEWLAALPTDPAALRAALLEGIGGNDKRSDDSLLAKEIGELLVSSETLLKADVRVAMLKSIKSWQGLSARETVFDGRKLWAIRQTERGRFDELLFDPATGRAVGRASGTDSTVDYQVLWTHKIVAKAGDR</sequence>
<keyword evidence="4" id="KW-1185">Reference proteome</keyword>
<dbReference type="OrthoDB" id="3387554at2"/>
<evidence type="ECO:0000256" key="1">
    <source>
        <dbReference type="SAM" id="MobiDB-lite"/>
    </source>
</evidence>
<evidence type="ECO:0000313" key="3">
    <source>
        <dbReference type="EMBL" id="SNT65281.1"/>
    </source>
</evidence>
<protein>
    <recommendedName>
        <fullName evidence="5">CU044_5270 family protein</fullName>
    </recommendedName>
</protein>
<proteinExistence type="predicted"/>
<dbReference type="Proteomes" id="UP000198362">
    <property type="component" value="Unassembled WGS sequence"/>
</dbReference>
<dbReference type="AlphaFoldDB" id="A0A239PDY7"/>
<gene>
    <name evidence="3" type="ORF">SAMN05421812_12149</name>
</gene>
<dbReference type="EMBL" id="FZPH01000021">
    <property type="protein sequence ID" value="SNT65281.1"/>
    <property type="molecule type" value="Genomic_DNA"/>
</dbReference>
<evidence type="ECO:0008006" key="5">
    <source>
        <dbReference type="Google" id="ProtNLM"/>
    </source>
</evidence>
<keyword evidence="2" id="KW-0472">Membrane</keyword>